<proteinExistence type="predicted"/>
<evidence type="ECO:0000313" key="3">
    <source>
        <dbReference type="EnsemblMetazoa" id="CJA15813.1"/>
    </source>
</evidence>
<feature type="chain" id="PRO_5035780928" evidence="2">
    <location>
        <begin position="24"/>
        <end position="160"/>
    </location>
</feature>
<dbReference type="AlphaFoldDB" id="A0A8R1I033"/>
<accession>A0A8R1I033</accession>
<organism evidence="3 4">
    <name type="scientific">Caenorhabditis japonica</name>
    <dbReference type="NCBI Taxonomy" id="281687"/>
    <lineage>
        <taxon>Eukaryota</taxon>
        <taxon>Metazoa</taxon>
        <taxon>Ecdysozoa</taxon>
        <taxon>Nematoda</taxon>
        <taxon>Chromadorea</taxon>
        <taxon>Rhabditida</taxon>
        <taxon>Rhabditina</taxon>
        <taxon>Rhabditomorpha</taxon>
        <taxon>Rhabditoidea</taxon>
        <taxon>Rhabditidae</taxon>
        <taxon>Peloderinae</taxon>
        <taxon>Caenorhabditis</taxon>
    </lineage>
</organism>
<feature type="compositionally biased region" description="Basic and acidic residues" evidence="1">
    <location>
        <begin position="110"/>
        <end position="137"/>
    </location>
</feature>
<feature type="region of interest" description="Disordered" evidence="1">
    <location>
        <begin position="26"/>
        <end position="160"/>
    </location>
</feature>
<dbReference type="OMA" id="PPKNMKC"/>
<evidence type="ECO:0000313" key="4">
    <source>
        <dbReference type="Proteomes" id="UP000005237"/>
    </source>
</evidence>
<name>A0A8R1I033_CAEJA</name>
<evidence type="ECO:0000256" key="2">
    <source>
        <dbReference type="SAM" id="SignalP"/>
    </source>
</evidence>
<evidence type="ECO:0000256" key="1">
    <source>
        <dbReference type="SAM" id="MobiDB-lite"/>
    </source>
</evidence>
<dbReference type="Proteomes" id="UP000005237">
    <property type="component" value="Unassembled WGS sequence"/>
</dbReference>
<feature type="signal peptide" evidence="2">
    <location>
        <begin position="1"/>
        <end position="23"/>
    </location>
</feature>
<protein>
    <submittedName>
        <fullName evidence="3">Uncharacterized protein</fullName>
    </submittedName>
</protein>
<reference evidence="4" key="1">
    <citation type="submission" date="2010-08" db="EMBL/GenBank/DDBJ databases">
        <authorList>
            <consortium name="Caenorhabditis japonica Sequencing Consortium"/>
            <person name="Wilson R.K."/>
        </authorList>
    </citation>
    <scope>NUCLEOTIDE SEQUENCE [LARGE SCALE GENOMIC DNA]</scope>
    <source>
        <strain evidence="4">DF5081</strain>
    </source>
</reference>
<reference evidence="3" key="2">
    <citation type="submission" date="2022-06" db="UniProtKB">
        <authorList>
            <consortium name="EnsemblMetazoa"/>
        </authorList>
    </citation>
    <scope>IDENTIFICATION</scope>
    <source>
        <strain evidence="3">DF5081</strain>
    </source>
</reference>
<keyword evidence="4" id="KW-1185">Reference proteome</keyword>
<sequence length="160" mass="17047">MIHFVATICTFLFSYVLLIVCGGKKKNEKGGSGEKPAGPPAPVNPVKADSSRPSQVPTELKSKVPEAGKSNEKDEKGAAGAGAADAKPAAPPKPAIPDTKMAEMMPESAPKSDEMKEGIKLPHDKTMKCEAEEEERKAAKKRSKEGTKTKKSAEDKKEIM</sequence>
<feature type="compositionally biased region" description="Basic and acidic residues" evidence="1">
    <location>
        <begin position="144"/>
        <end position="160"/>
    </location>
</feature>
<dbReference type="EnsemblMetazoa" id="CJA15813.1">
    <property type="protein sequence ID" value="CJA15813.1"/>
    <property type="gene ID" value="WBGene00135017"/>
</dbReference>
<keyword evidence="2" id="KW-0732">Signal</keyword>
<feature type="compositionally biased region" description="Basic and acidic residues" evidence="1">
    <location>
        <begin position="60"/>
        <end position="77"/>
    </location>
</feature>